<dbReference type="OMA" id="FFCENEW"/>
<organism evidence="2 3">
    <name type="scientific">Kalanchoe fedtschenkoi</name>
    <name type="common">Lavender scallops</name>
    <name type="synonym">South American air plant</name>
    <dbReference type="NCBI Taxonomy" id="63787"/>
    <lineage>
        <taxon>Eukaryota</taxon>
        <taxon>Viridiplantae</taxon>
        <taxon>Streptophyta</taxon>
        <taxon>Embryophyta</taxon>
        <taxon>Tracheophyta</taxon>
        <taxon>Spermatophyta</taxon>
        <taxon>Magnoliopsida</taxon>
        <taxon>eudicotyledons</taxon>
        <taxon>Gunneridae</taxon>
        <taxon>Pentapetalae</taxon>
        <taxon>Saxifragales</taxon>
        <taxon>Crassulaceae</taxon>
        <taxon>Kalanchoe</taxon>
    </lineage>
</organism>
<dbReference type="AlphaFoldDB" id="A0A7N0VKN2"/>
<dbReference type="Gramene" id="Kaladp1038s0005.1.v1.1">
    <property type="protein sequence ID" value="Kaladp1038s0005.1.v1.1.CDS.1"/>
    <property type="gene ID" value="Kaladp1038s0005.v1.1"/>
</dbReference>
<protein>
    <recommendedName>
        <fullName evidence="1">Reverse transcriptase zinc-binding domain-containing protein</fullName>
    </recommendedName>
</protein>
<accession>A0A7N0VKN2</accession>
<feature type="domain" description="Reverse transcriptase zinc-binding" evidence="1">
    <location>
        <begin position="135"/>
        <end position="212"/>
    </location>
</feature>
<sequence>MAWRIIKESSPWASFMAEKYKNDVRTGRSNLWKQLMPIISDIKRESIIFIGSGECKIWEEPWCIPPLSKPPVVSFTGLLAELHGSNSVMQDVMHAVPEYAKHRLREMVLSNTPDRWVWTGASDGEVSVRAFVRRLQQSPRPRSTWNKIWLKEIPNRINAFLWKLQHGVVTVDSFLKAKNIPLASKCRCCCEQPQEETINHLFARSEVARRVWRALGLGSSTRTRLDLRGIAKEWFDKANQKTRSGMERILLFSLGIWEIWKYRCATTFGEINSVPPDRLFREQMLGIVNLRLEGVSFSSQVSPSV</sequence>
<dbReference type="Proteomes" id="UP000594263">
    <property type="component" value="Unplaced"/>
</dbReference>
<name>A0A7N0VKN2_KALFE</name>
<proteinExistence type="predicted"/>
<dbReference type="EnsemblPlants" id="Kaladp1038s0005.1.v1.1">
    <property type="protein sequence ID" value="Kaladp1038s0005.1.v1.1.CDS.1"/>
    <property type="gene ID" value="Kaladp1038s0005.v1.1"/>
</dbReference>
<evidence type="ECO:0000313" key="2">
    <source>
        <dbReference type="EnsemblPlants" id="Kaladp1038s0005.1.v1.1.CDS.1"/>
    </source>
</evidence>
<evidence type="ECO:0000313" key="3">
    <source>
        <dbReference type="Proteomes" id="UP000594263"/>
    </source>
</evidence>
<dbReference type="InterPro" id="IPR026960">
    <property type="entry name" value="RVT-Znf"/>
</dbReference>
<evidence type="ECO:0000259" key="1">
    <source>
        <dbReference type="Pfam" id="PF13966"/>
    </source>
</evidence>
<keyword evidence="3" id="KW-1185">Reference proteome</keyword>
<reference evidence="2" key="1">
    <citation type="submission" date="2021-01" db="UniProtKB">
        <authorList>
            <consortium name="EnsemblPlants"/>
        </authorList>
    </citation>
    <scope>IDENTIFICATION</scope>
</reference>
<dbReference type="Pfam" id="PF13966">
    <property type="entry name" value="zf-RVT"/>
    <property type="match status" value="1"/>
</dbReference>